<keyword evidence="1" id="KW-0732">Signal</keyword>
<proteinExistence type="predicted"/>
<feature type="signal peptide" evidence="1">
    <location>
        <begin position="1"/>
        <end position="24"/>
    </location>
</feature>
<sequence>MKLTTLLIASAVAFGGFALMNLQGQTPAVPNSAPAKVDLPLGRKCIVSVDPQASRESRPAGENAVSGFEADGTAKGQLIRLSDDWCVLKEGNSENWIPTDKILMIHTSD</sequence>
<protein>
    <recommendedName>
        <fullName evidence="4">SH3 domain-containing protein</fullName>
    </recommendedName>
</protein>
<accession>A0ABT3GMK6</accession>
<evidence type="ECO:0000256" key="1">
    <source>
        <dbReference type="SAM" id="SignalP"/>
    </source>
</evidence>
<evidence type="ECO:0000313" key="3">
    <source>
        <dbReference type="Proteomes" id="UP001320876"/>
    </source>
</evidence>
<reference evidence="2 3" key="1">
    <citation type="submission" date="2022-10" db="EMBL/GenBank/DDBJ databases">
        <title>Luteolibacter arcticus strain CCTCC AB 2014275, whole genome shotgun sequencing project.</title>
        <authorList>
            <person name="Zhao G."/>
            <person name="Shen L."/>
        </authorList>
    </citation>
    <scope>NUCLEOTIDE SEQUENCE [LARGE SCALE GENOMIC DNA]</scope>
    <source>
        <strain evidence="2 3">CCTCC AB 2014275</strain>
    </source>
</reference>
<comment type="caution">
    <text evidence="2">The sequence shown here is derived from an EMBL/GenBank/DDBJ whole genome shotgun (WGS) entry which is preliminary data.</text>
</comment>
<name>A0ABT3GMK6_9BACT</name>
<feature type="chain" id="PRO_5045760254" description="SH3 domain-containing protein" evidence="1">
    <location>
        <begin position="25"/>
        <end position="109"/>
    </location>
</feature>
<evidence type="ECO:0008006" key="4">
    <source>
        <dbReference type="Google" id="ProtNLM"/>
    </source>
</evidence>
<evidence type="ECO:0000313" key="2">
    <source>
        <dbReference type="EMBL" id="MCW1924751.1"/>
    </source>
</evidence>
<dbReference type="Proteomes" id="UP001320876">
    <property type="component" value="Unassembled WGS sequence"/>
</dbReference>
<keyword evidence="3" id="KW-1185">Reference proteome</keyword>
<dbReference type="EMBL" id="JAPDDT010000009">
    <property type="protein sequence ID" value="MCW1924751.1"/>
    <property type="molecule type" value="Genomic_DNA"/>
</dbReference>
<gene>
    <name evidence="2" type="ORF">OKA05_19455</name>
</gene>
<organism evidence="2 3">
    <name type="scientific">Luteolibacter arcticus</name>
    <dbReference type="NCBI Taxonomy" id="1581411"/>
    <lineage>
        <taxon>Bacteria</taxon>
        <taxon>Pseudomonadati</taxon>
        <taxon>Verrucomicrobiota</taxon>
        <taxon>Verrucomicrobiia</taxon>
        <taxon>Verrucomicrobiales</taxon>
        <taxon>Verrucomicrobiaceae</taxon>
        <taxon>Luteolibacter</taxon>
    </lineage>
</organism>